<feature type="transmembrane region" description="Helical" evidence="1">
    <location>
        <begin position="19"/>
        <end position="40"/>
    </location>
</feature>
<keyword evidence="1" id="KW-1133">Transmembrane helix</keyword>
<dbReference type="PANTHER" id="PTHR34473:SF2">
    <property type="entry name" value="UPF0699 TRANSMEMBRANE PROTEIN YDBT"/>
    <property type="match status" value="1"/>
</dbReference>
<gene>
    <name evidence="3" type="ORF">SAMN05216464_1086</name>
</gene>
<dbReference type="EMBL" id="FNAI01000008">
    <property type="protein sequence ID" value="SDE62461.1"/>
    <property type="molecule type" value="Genomic_DNA"/>
</dbReference>
<dbReference type="Proteomes" id="UP000199072">
    <property type="component" value="Unassembled WGS sequence"/>
</dbReference>
<dbReference type="InterPro" id="IPR005182">
    <property type="entry name" value="YdbS-like_PH"/>
</dbReference>
<dbReference type="RefSeq" id="WP_091150775.1">
    <property type="nucleotide sequence ID" value="NZ_FNAI01000008.1"/>
</dbReference>
<protein>
    <submittedName>
        <fullName evidence="3">PH domain-containing protein</fullName>
    </submittedName>
</protein>
<sequence>MESLIVDEPQVITIRPARVFAFVHVMAFMLCSLGFLLLAWRFWPGLVWISLLSALFGLYRFWFIRCVCYTITPEIIRIRRGIFFKRTDQLELFRVKDYILTQPFLLQVCGLMNLTLKSTDPENPVIWLRGIPASDLVDTLRGYVQQARLNNKIYEIN</sequence>
<dbReference type="Pfam" id="PF03703">
    <property type="entry name" value="bPH_2"/>
    <property type="match status" value="1"/>
</dbReference>
<dbReference type="OrthoDB" id="793280at2"/>
<keyword evidence="1" id="KW-0812">Transmembrane</keyword>
<evidence type="ECO:0000313" key="3">
    <source>
        <dbReference type="EMBL" id="SDE62461.1"/>
    </source>
</evidence>
<dbReference type="PANTHER" id="PTHR34473">
    <property type="entry name" value="UPF0699 TRANSMEMBRANE PROTEIN YDBS"/>
    <property type="match status" value="1"/>
</dbReference>
<evidence type="ECO:0000313" key="4">
    <source>
        <dbReference type="Proteomes" id="UP000199072"/>
    </source>
</evidence>
<reference evidence="3 4" key="1">
    <citation type="submission" date="2016-10" db="EMBL/GenBank/DDBJ databases">
        <authorList>
            <person name="de Groot N.N."/>
        </authorList>
    </citation>
    <scope>NUCLEOTIDE SEQUENCE [LARGE SCALE GENOMIC DNA]</scope>
    <source>
        <strain evidence="3 4">47C3B</strain>
    </source>
</reference>
<name>A0A1G7EFP6_9SPHI</name>
<feature type="transmembrane region" description="Helical" evidence="1">
    <location>
        <begin position="46"/>
        <end position="71"/>
    </location>
</feature>
<evidence type="ECO:0000256" key="1">
    <source>
        <dbReference type="SAM" id="Phobius"/>
    </source>
</evidence>
<keyword evidence="4" id="KW-1185">Reference proteome</keyword>
<feature type="domain" description="YdbS-like PH" evidence="2">
    <location>
        <begin position="69"/>
        <end position="129"/>
    </location>
</feature>
<keyword evidence="1" id="KW-0472">Membrane</keyword>
<dbReference type="STRING" id="1391627.SAMN05216464_1086"/>
<proteinExistence type="predicted"/>
<accession>A0A1G7EFP6</accession>
<organism evidence="3 4">
    <name type="scientific">Mucilaginibacter pineti</name>
    <dbReference type="NCBI Taxonomy" id="1391627"/>
    <lineage>
        <taxon>Bacteria</taxon>
        <taxon>Pseudomonadati</taxon>
        <taxon>Bacteroidota</taxon>
        <taxon>Sphingobacteriia</taxon>
        <taxon>Sphingobacteriales</taxon>
        <taxon>Sphingobacteriaceae</taxon>
        <taxon>Mucilaginibacter</taxon>
    </lineage>
</organism>
<dbReference type="AlphaFoldDB" id="A0A1G7EFP6"/>
<evidence type="ECO:0000259" key="2">
    <source>
        <dbReference type="Pfam" id="PF03703"/>
    </source>
</evidence>